<keyword evidence="6 7" id="KW-0472">Membrane</keyword>
<keyword evidence="11" id="KW-1185">Reference proteome</keyword>
<feature type="domain" description="YetF-like N-terminal transmembrane" evidence="9">
    <location>
        <begin position="4"/>
        <end position="78"/>
    </location>
</feature>
<comment type="subcellular location">
    <subcellularLocation>
        <location evidence="1">Cell membrane</location>
        <topology evidence="1">Multi-pass membrane protein</topology>
    </subcellularLocation>
</comment>
<evidence type="ECO:0000259" key="9">
    <source>
        <dbReference type="Pfam" id="PF20730"/>
    </source>
</evidence>
<dbReference type="Pfam" id="PF20730">
    <property type="entry name" value="YetF_N"/>
    <property type="match status" value="1"/>
</dbReference>
<protein>
    <submittedName>
        <fullName evidence="10">DUF421 domain-containing protein</fullName>
    </submittedName>
</protein>
<evidence type="ECO:0000313" key="10">
    <source>
        <dbReference type="EMBL" id="GAA0327337.1"/>
    </source>
</evidence>
<organism evidence="10 11">
    <name type="scientific">Bacillus carboniphilus</name>
    <dbReference type="NCBI Taxonomy" id="86663"/>
    <lineage>
        <taxon>Bacteria</taxon>
        <taxon>Bacillati</taxon>
        <taxon>Bacillota</taxon>
        <taxon>Bacilli</taxon>
        <taxon>Bacillales</taxon>
        <taxon>Bacillaceae</taxon>
        <taxon>Bacillus</taxon>
    </lineage>
</organism>
<proteinExistence type="inferred from homology"/>
<keyword evidence="3" id="KW-1003">Cell membrane</keyword>
<keyword evidence="4 7" id="KW-0812">Transmembrane</keyword>
<dbReference type="PANTHER" id="PTHR34582">
    <property type="entry name" value="UPF0702 TRANSMEMBRANE PROTEIN YCAP"/>
    <property type="match status" value="1"/>
</dbReference>
<comment type="caution">
    <text evidence="10">The sequence shown here is derived from an EMBL/GenBank/DDBJ whole genome shotgun (WGS) entry which is preliminary data.</text>
</comment>
<gene>
    <name evidence="10" type="ORF">GCM10008967_17300</name>
</gene>
<dbReference type="EMBL" id="BAAADJ010000018">
    <property type="protein sequence ID" value="GAA0327337.1"/>
    <property type="molecule type" value="Genomic_DNA"/>
</dbReference>
<keyword evidence="5 7" id="KW-1133">Transmembrane helix</keyword>
<accession>A0ABP3FXA6</accession>
<feature type="transmembrane region" description="Helical" evidence="7">
    <location>
        <begin position="58"/>
        <end position="78"/>
    </location>
</feature>
<dbReference type="InterPro" id="IPR023090">
    <property type="entry name" value="UPF0702_alpha/beta_dom_sf"/>
</dbReference>
<feature type="domain" description="YetF C-terminal" evidence="8">
    <location>
        <begin position="81"/>
        <end position="217"/>
    </location>
</feature>
<name>A0ABP3FXA6_9BACI</name>
<evidence type="ECO:0000256" key="7">
    <source>
        <dbReference type="SAM" id="Phobius"/>
    </source>
</evidence>
<evidence type="ECO:0000256" key="4">
    <source>
        <dbReference type="ARBA" id="ARBA00022692"/>
    </source>
</evidence>
<evidence type="ECO:0000256" key="1">
    <source>
        <dbReference type="ARBA" id="ARBA00004651"/>
    </source>
</evidence>
<feature type="transmembrane region" description="Helical" evidence="7">
    <location>
        <begin position="6"/>
        <end position="25"/>
    </location>
</feature>
<dbReference type="RefSeq" id="WP_343798227.1">
    <property type="nucleotide sequence ID" value="NZ_BAAADJ010000018.1"/>
</dbReference>
<evidence type="ECO:0000256" key="2">
    <source>
        <dbReference type="ARBA" id="ARBA00006448"/>
    </source>
</evidence>
<comment type="similarity">
    <text evidence="2">Belongs to the UPF0702 family.</text>
</comment>
<reference evidence="11" key="1">
    <citation type="journal article" date="2019" name="Int. J. Syst. Evol. Microbiol.">
        <title>The Global Catalogue of Microorganisms (GCM) 10K type strain sequencing project: providing services to taxonomists for standard genome sequencing and annotation.</title>
        <authorList>
            <consortium name="The Broad Institute Genomics Platform"/>
            <consortium name="The Broad Institute Genome Sequencing Center for Infectious Disease"/>
            <person name="Wu L."/>
            <person name="Ma J."/>
        </authorList>
    </citation>
    <scope>NUCLEOTIDE SEQUENCE [LARGE SCALE GENOMIC DNA]</scope>
    <source>
        <strain evidence="11">JCM 9731</strain>
    </source>
</reference>
<dbReference type="InterPro" id="IPR048454">
    <property type="entry name" value="YetF_N"/>
</dbReference>
<dbReference type="Proteomes" id="UP001500782">
    <property type="component" value="Unassembled WGS sequence"/>
</dbReference>
<sequence>MSTLELFLRVALGFIVLFTLTRIMGRKEISQMTFFNFVSSIAIGSIAANLVVNQNLSIRNGVLSLVGWTIFTLVMDFIDINSKRARKVVSGTPTVVIKEGKIIESAMRQSRLDLDSLTAMLRQKNIFSMADVEYAVLETNGNISVLRKEERQTITKKDMNIPTTARKVVSLETAVISDGHVLSDNLSKLHLDQAWLYQQLKQKGIHSPSEVFYAEVQKDGSLFVDSKENLLH</sequence>
<evidence type="ECO:0000256" key="5">
    <source>
        <dbReference type="ARBA" id="ARBA00022989"/>
    </source>
</evidence>
<evidence type="ECO:0000313" key="11">
    <source>
        <dbReference type="Proteomes" id="UP001500782"/>
    </source>
</evidence>
<evidence type="ECO:0000259" key="8">
    <source>
        <dbReference type="Pfam" id="PF04239"/>
    </source>
</evidence>
<evidence type="ECO:0000256" key="3">
    <source>
        <dbReference type="ARBA" id="ARBA00022475"/>
    </source>
</evidence>
<dbReference type="Pfam" id="PF04239">
    <property type="entry name" value="DUF421"/>
    <property type="match status" value="1"/>
</dbReference>
<feature type="transmembrane region" description="Helical" evidence="7">
    <location>
        <begin position="32"/>
        <end position="52"/>
    </location>
</feature>
<evidence type="ECO:0000256" key="6">
    <source>
        <dbReference type="ARBA" id="ARBA00023136"/>
    </source>
</evidence>
<dbReference type="InterPro" id="IPR007353">
    <property type="entry name" value="DUF421"/>
</dbReference>
<dbReference type="Gene3D" id="3.30.240.20">
    <property type="entry name" value="bsu07140 like domains"/>
    <property type="match status" value="2"/>
</dbReference>
<dbReference type="PANTHER" id="PTHR34582:SF7">
    <property type="entry name" value="UPF0702 TRANSMEMBRANE PROTEIN YDFS"/>
    <property type="match status" value="1"/>
</dbReference>